<evidence type="ECO:0008006" key="4">
    <source>
        <dbReference type="Google" id="ProtNLM"/>
    </source>
</evidence>
<reference evidence="2 3" key="1">
    <citation type="journal article" date="2017" name="Genome Announc.">
        <title>Complete Genome Sequences of Two Acetylene-Fermenting Pelobacter acetylenicus Strains.</title>
        <authorList>
            <person name="Sutton J.M."/>
            <person name="Baesman S.M."/>
            <person name="Fierst J.L."/>
            <person name="Poret-Peterson A.T."/>
            <person name="Oremland R.S."/>
            <person name="Dunlap D.S."/>
            <person name="Akob D.M."/>
        </authorList>
    </citation>
    <scope>NUCLEOTIDE SEQUENCE [LARGE SCALE GENOMIC DNA]</scope>
    <source>
        <strain evidence="2 3">DSM 3247</strain>
    </source>
</reference>
<dbReference type="RefSeq" id="WP_072287259.1">
    <property type="nucleotide sequence ID" value="NZ_CP015455.1"/>
</dbReference>
<dbReference type="KEGG" id="pace:A6070_04545"/>
<dbReference type="PROSITE" id="PS51257">
    <property type="entry name" value="PROKAR_LIPOPROTEIN"/>
    <property type="match status" value="1"/>
</dbReference>
<keyword evidence="1" id="KW-0732">Signal</keyword>
<evidence type="ECO:0000313" key="2">
    <source>
        <dbReference type="EMBL" id="APG25408.1"/>
    </source>
</evidence>
<dbReference type="Pfam" id="PF04351">
    <property type="entry name" value="PilP"/>
    <property type="match status" value="1"/>
</dbReference>
<proteinExistence type="predicted"/>
<evidence type="ECO:0000313" key="3">
    <source>
        <dbReference type="Proteomes" id="UP000182264"/>
    </source>
</evidence>
<sequence length="180" mass="19698">MSFRRFLSVGLLCCAWLVLAFGCQSKEQTVDKPVAKQAVKKKVARNDIARPGEKMPSEGSAQEPYVYSPAGRRDPFIALLEVKKAIPVDEGPLTPLQTFEVGQLRLAGVVVGHARPIAMVMVPGGKSYIVKKGDKVGKNHGTVIAINEQGVLVRERFYDFAGDIRENVQQIPLPKRSGVE</sequence>
<dbReference type="AlphaFoldDB" id="A0A1L3GI99"/>
<organism evidence="2 3">
    <name type="scientific">Syntrophotalea acetylenica</name>
    <name type="common">Pelobacter acetylenicus</name>
    <dbReference type="NCBI Taxonomy" id="29542"/>
    <lineage>
        <taxon>Bacteria</taxon>
        <taxon>Pseudomonadati</taxon>
        <taxon>Thermodesulfobacteriota</taxon>
        <taxon>Desulfuromonadia</taxon>
        <taxon>Desulfuromonadales</taxon>
        <taxon>Syntrophotaleaceae</taxon>
        <taxon>Syntrophotalea</taxon>
    </lineage>
</organism>
<dbReference type="STRING" id="29542.A6070_04545"/>
<evidence type="ECO:0000256" key="1">
    <source>
        <dbReference type="SAM" id="SignalP"/>
    </source>
</evidence>
<feature type="signal peptide" evidence="1">
    <location>
        <begin position="1"/>
        <end position="20"/>
    </location>
</feature>
<protein>
    <recommendedName>
        <fullName evidence="4">Type IV pilus assembly protein PilP</fullName>
    </recommendedName>
</protein>
<gene>
    <name evidence="2" type="ORF">A7E75_10540</name>
</gene>
<dbReference type="EMBL" id="CP015518">
    <property type="protein sequence ID" value="APG25408.1"/>
    <property type="molecule type" value="Genomic_DNA"/>
</dbReference>
<dbReference type="Proteomes" id="UP000182264">
    <property type="component" value="Chromosome"/>
</dbReference>
<feature type="chain" id="PRO_5012634302" description="Type IV pilus assembly protein PilP" evidence="1">
    <location>
        <begin position="21"/>
        <end position="180"/>
    </location>
</feature>
<keyword evidence="3" id="KW-1185">Reference proteome</keyword>
<accession>A0A1L3GI99</accession>
<dbReference type="InterPro" id="IPR007446">
    <property type="entry name" value="PilP"/>
</dbReference>
<dbReference type="Gene3D" id="2.30.30.830">
    <property type="match status" value="1"/>
</dbReference>
<name>A0A1L3GI99_SYNAC</name>
<dbReference type="OrthoDB" id="9788988at2"/>